<dbReference type="Pfam" id="PF05960">
    <property type="entry name" value="DUF885"/>
    <property type="match status" value="1"/>
</dbReference>
<keyword evidence="3" id="KW-1185">Reference proteome</keyword>
<evidence type="ECO:0000313" key="2">
    <source>
        <dbReference type="EMBL" id="CAF4316532.1"/>
    </source>
</evidence>
<dbReference type="PANTHER" id="PTHR33361">
    <property type="entry name" value="GLR0591 PROTEIN"/>
    <property type="match status" value="1"/>
</dbReference>
<evidence type="ECO:0000313" key="3">
    <source>
        <dbReference type="Proteomes" id="UP000663829"/>
    </source>
</evidence>
<dbReference type="PANTHER" id="PTHR33361:SF2">
    <property type="entry name" value="DUF885 DOMAIN-CONTAINING PROTEIN"/>
    <property type="match status" value="1"/>
</dbReference>
<sequence>MYYKPMSLNLLYIRFVLEYLLERPDLLSQLRPLGLDLFNTHLQDFSVKFDERQRRKTKRQLAYLRSFENSNMSSSQRLSYNVLEYFTNESLNRQLSETFFCHHYLINQLFGAQTEIIALLTKYHRIKNIKEAEAYLLRVQRISLAFDQLIEQQKKRRENGIETPRFVLERVVNDLKIFRDQLSTEPNQSPLVFTFVDKLKENNLPLDKRSSLITRLLTVIKTFVIPAYARLITMLENELSRSTTDHGVYQLPSGDIYYRLCLQFHTTTDMTPDEIHQLGLTQVDKIQKQIKTNVIKELEKDPIHQYNKHDVENSRKQILDDYIQIIADIDSKMDAFFSPSCLPKNKCSRIPVFKEEGSPAAHYFPPALDGTSKGTFFVNLRKIDEITKFKMRTLAYHEAVPGHHFQLSVAQSMKHLPLFRRIIQFTAYTEGWALYTETFAAENNFQSYWLDYIGYLDAMLMRAVRLVVDTGIHSKQWSREQATEYMMKNTCMHRTEVVTEIDRYFVLPGQACAYMVGCLKILSLRQKAQDALKTKFDIKKFHEAVLVHGCLPLTLLEQVIDDYIEREKQNF</sequence>
<comment type="caution">
    <text evidence="1">The sequence shown here is derived from an EMBL/GenBank/DDBJ whole genome shotgun (WGS) entry which is preliminary data.</text>
</comment>
<protein>
    <recommendedName>
        <fullName evidence="4">DUF885 domain-containing protein</fullName>
    </recommendedName>
</protein>
<name>A0A815NYU7_9BILA</name>
<evidence type="ECO:0000313" key="1">
    <source>
        <dbReference type="EMBL" id="CAF1440057.1"/>
    </source>
</evidence>
<evidence type="ECO:0008006" key="4">
    <source>
        <dbReference type="Google" id="ProtNLM"/>
    </source>
</evidence>
<dbReference type="Proteomes" id="UP000663829">
    <property type="component" value="Unassembled WGS sequence"/>
</dbReference>
<accession>A0A815NYU7</accession>
<dbReference type="AlphaFoldDB" id="A0A815NYU7"/>
<dbReference type="OrthoDB" id="5959877at2759"/>
<reference evidence="1" key="1">
    <citation type="submission" date="2021-02" db="EMBL/GenBank/DDBJ databases">
        <authorList>
            <person name="Nowell W R."/>
        </authorList>
    </citation>
    <scope>NUCLEOTIDE SEQUENCE</scope>
</reference>
<organism evidence="1 3">
    <name type="scientific">Didymodactylos carnosus</name>
    <dbReference type="NCBI Taxonomy" id="1234261"/>
    <lineage>
        <taxon>Eukaryota</taxon>
        <taxon>Metazoa</taxon>
        <taxon>Spiralia</taxon>
        <taxon>Gnathifera</taxon>
        <taxon>Rotifera</taxon>
        <taxon>Eurotatoria</taxon>
        <taxon>Bdelloidea</taxon>
        <taxon>Philodinida</taxon>
        <taxon>Philodinidae</taxon>
        <taxon>Didymodactylos</taxon>
    </lineage>
</organism>
<proteinExistence type="predicted"/>
<gene>
    <name evidence="1" type="ORF">GPM918_LOCUS34340</name>
    <name evidence="2" type="ORF">SRO942_LOCUS35038</name>
</gene>
<dbReference type="EMBL" id="CAJOBC010084396">
    <property type="protein sequence ID" value="CAF4316532.1"/>
    <property type="molecule type" value="Genomic_DNA"/>
</dbReference>
<dbReference type="EMBL" id="CAJNOQ010018953">
    <property type="protein sequence ID" value="CAF1440057.1"/>
    <property type="molecule type" value="Genomic_DNA"/>
</dbReference>
<dbReference type="Proteomes" id="UP000681722">
    <property type="component" value="Unassembled WGS sequence"/>
</dbReference>
<dbReference type="InterPro" id="IPR010281">
    <property type="entry name" value="DUF885"/>
</dbReference>